<proteinExistence type="predicted"/>
<protein>
    <submittedName>
        <fullName evidence="1">Uncharacterized protein</fullName>
    </submittedName>
</protein>
<dbReference type="SUPFAM" id="SSF50249">
    <property type="entry name" value="Nucleic acid-binding proteins"/>
    <property type="match status" value="1"/>
</dbReference>
<gene>
    <name evidence="1" type="ORF">QK289_10810</name>
</gene>
<dbReference type="EMBL" id="JASBQV010000016">
    <property type="protein sequence ID" value="MDI3235499.1"/>
    <property type="molecule type" value="Genomic_DNA"/>
</dbReference>
<reference evidence="1 2" key="1">
    <citation type="submission" date="2023-04" db="EMBL/GenBank/DDBJ databases">
        <title>Antarctic isolates genomes.</title>
        <authorList>
            <person name="Dimov S.G."/>
        </authorList>
    </citation>
    <scope>NUCLEOTIDE SEQUENCE [LARGE SCALE GENOMIC DNA]</scope>
    <source>
        <strain evidence="1 2">AL19</strain>
    </source>
</reference>
<keyword evidence="2" id="KW-1185">Reference proteome</keyword>
<evidence type="ECO:0000313" key="1">
    <source>
        <dbReference type="EMBL" id="MDI3235499.1"/>
    </source>
</evidence>
<name>A0ABT6R5E9_9BACL</name>
<comment type="caution">
    <text evidence="1">The sequence shown here is derived from an EMBL/GenBank/DDBJ whole genome shotgun (WGS) entry which is preliminary data.</text>
</comment>
<sequence>MHPIKPLLTLEQFQALDIRVGTIRSLRVSDDEPALLYLSIDFEAFQQFLFLDWKETRFEYEELIGKQALVVLNVPGIVAGSFGRILELGTLDRLMPVLACPEHPIPDGSRLS</sequence>
<dbReference type="InterPro" id="IPR012340">
    <property type="entry name" value="NA-bd_OB-fold"/>
</dbReference>
<dbReference type="Proteomes" id="UP001243286">
    <property type="component" value="Unassembled WGS sequence"/>
</dbReference>
<dbReference type="Gene3D" id="2.40.50.140">
    <property type="entry name" value="Nucleic acid-binding proteins"/>
    <property type="match status" value="1"/>
</dbReference>
<organism evidence="1 2">
    <name type="scientific">Exiguobacterium antarcticum</name>
    <dbReference type="NCBI Taxonomy" id="132920"/>
    <lineage>
        <taxon>Bacteria</taxon>
        <taxon>Bacillati</taxon>
        <taxon>Bacillota</taxon>
        <taxon>Bacilli</taxon>
        <taxon>Bacillales</taxon>
        <taxon>Bacillales Family XII. Incertae Sedis</taxon>
        <taxon>Exiguobacterium</taxon>
    </lineage>
</organism>
<accession>A0ABT6R5E9</accession>
<dbReference type="RefSeq" id="WP_014970510.1">
    <property type="nucleotide sequence ID" value="NZ_JASBQV010000016.1"/>
</dbReference>
<evidence type="ECO:0000313" key="2">
    <source>
        <dbReference type="Proteomes" id="UP001243286"/>
    </source>
</evidence>